<feature type="chain" id="PRO_5043851700" evidence="1">
    <location>
        <begin position="23"/>
        <end position="76"/>
    </location>
</feature>
<sequence>MLKSVVCIILVTILAFSTLAYSEYIPTPTPVVDCKATLKAWGNPPNCYCPCDTCHPVCQQPQQPQPQQSDKEQEKQ</sequence>
<evidence type="ECO:0000256" key="1">
    <source>
        <dbReference type="SAM" id="SignalP"/>
    </source>
</evidence>
<name>A0AAU8GZK5_9BACT</name>
<accession>A0AAU8GZK5</accession>
<evidence type="ECO:0000313" key="2">
    <source>
        <dbReference type="EMBL" id="XCH46819.1"/>
    </source>
</evidence>
<feature type="signal peptide" evidence="1">
    <location>
        <begin position="1"/>
        <end position="22"/>
    </location>
</feature>
<organism evidence="2">
    <name type="scientific">Thermodesulfovibrio autotrophicus</name>
    <dbReference type="NCBI Taxonomy" id="3118333"/>
    <lineage>
        <taxon>Bacteria</taxon>
        <taxon>Pseudomonadati</taxon>
        <taxon>Nitrospirota</taxon>
        <taxon>Thermodesulfovibrionia</taxon>
        <taxon>Thermodesulfovibrionales</taxon>
        <taxon>Thermodesulfovibrionaceae</taxon>
        <taxon>Thermodesulfovibrio</taxon>
    </lineage>
</organism>
<gene>
    <name evidence="2" type="ORF">V4D30_00740</name>
</gene>
<keyword evidence="1" id="KW-0732">Signal</keyword>
<protein>
    <submittedName>
        <fullName evidence="2">Uncharacterized protein</fullName>
    </submittedName>
</protein>
<dbReference type="RefSeq" id="WP_353684342.1">
    <property type="nucleotide sequence ID" value="NZ_CP144373.1"/>
</dbReference>
<dbReference type="KEGG" id="taut:V4D30_00740"/>
<dbReference type="EMBL" id="CP144373">
    <property type="protein sequence ID" value="XCH46819.1"/>
    <property type="molecule type" value="Genomic_DNA"/>
</dbReference>
<proteinExistence type="predicted"/>
<dbReference type="AlphaFoldDB" id="A0AAU8GZK5"/>
<reference evidence="2" key="1">
    <citation type="submission" date="2024-01" db="EMBL/GenBank/DDBJ databases">
        <title>The first autotrophic representatives of the genus Thermodesulfovibrio.</title>
        <authorList>
            <person name="Maltseva A.I."/>
            <person name="Elcheninov A.G."/>
            <person name="Kublanov I.V."/>
            <person name="Lebedinsky A.V."/>
            <person name="Frolov E.N."/>
        </authorList>
    </citation>
    <scope>NUCLEOTIDE SEQUENCE</scope>
    <source>
        <strain evidence="2">3907-1M</strain>
    </source>
</reference>